<dbReference type="Pfam" id="PF01272">
    <property type="entry name" value="GreA_GreB"/>
    <property type="match status" value="1"/>
</dbReference>
<evidence type="ECO:0000259" key="2">
    <source>
        <dbReference type="Pfam" id="PF14760"/>
    </source>
</evidence>
<feature type="domain" description="Transcription elongation factor GreA/GreB C-terminal" evidence="1">
    <location>
        <begin position="63"/>
        <end position="138"/>
    </location>
</feature>
<sequence length="148" mass="16041">MTANSTSGLPPSSLAPPIIVSSRDFNRLESLLDSPALRRHPAAIALMQELSRAQVLAPEQMPGTVVTMNSRVEFEEELSGERHTLTLVYPNEASVDTGRISILAPVGSALLGLSPGQIIDWSAPDGRKLRLRVTAVHYQPEANSDFNR</sequence>
<evidence type="ECO:0000313" key="4">
    <source>
        <dbReference type="Proteomes" id="UP001429354"/>
    </source>
</evidence>
<dbReference type="InterPro" id="IPR036953">
    <property type="entry name" value="GreA/GreB_C_sf"/>
</dbReference>
<name>A0ABX0AGT8_9GAMM</name>
<dbReference type="InterPro" id="IPR023459">
    <property type="entry name" value="Tscrpt_elong_fac_GreA/B_fam"/>
</dbReference>
<dbReference type="Pfam" id="PF14760">
    <property type="entry name" value="Rnk_N"/>
    <property type="match status" value="1"/>
</dbReference>
<protein>
    <submittedName>
        <fullName evidence="3">Nucleoside diphosphate kinase regulator</fullName>
    </submittedName>
</protein>
<dbReference type="EMBL" id="QOVG01000012">
    <property type="protein sequence ID" value="NDK40098.1"/>
    <property type="molecule type" value="Genomic_DNA"/>
</dbReference>
<dbReference type="InterPro" id="IPR001437">
    <property type="entry name" value="Tscrpt_elong_fac_GreA/B_C"/>
</dbReference>
<dbReference type="GO" id="GO:0016301">
    <property type="term" value="F:kinase activity"/>
    <property type="evidence" value="ECO:0007669"/>
    <property type="project" value="UniProtKB-KW"/>
</dbReference>
<dbReference type="Gene3D" id="1.10.286.20">
    <property type="match status" value="1"/>
</dbReference>
<keyword evidence="3" id="KW-0418">Kinase</keyword>
<evidence type="ECO:0000259" key="1">
    <source>
        <dbReference type="Pfam" id="PF01272"/>
    </source>
</evidence>
<feature type="domain" description="Regulator of nucleoside diphosphate kinase N-terminal" evidence="2">
    <location>
        <begin position="16"/>
        <end position="55"/>
    </location>
</feature>
<accession>A0ABX0AGT8</accession>
<dbReference type="NCBIfam" id="NF004396">
    <property type="entry name" value="PRK05753.1"/>
    <property type="match status" value="1"/>
</dbReference>
<dbReference type="Proteomes" id="UP001429354">
    <property type="component" value="Unassembled WGS sequence"/>
</dbReference>
<keyword evidence="3" id="KW-0808">Transferase</keyword>
<dbReference type="PANTHER" id="PTHR30437:SF5">
    <property type="entry name" value="REGULATOR OF NUCLEOSIDE DIPHOSPHATE KINASE"/>
    <property type="match status" value="1"/>
</dbReference>
<comment type="caution">
    <text evidence="3">The sequence shown here is derived from an EMBL/GenBank/DDBJ whole genome shotgun (WGS) entry which is preliminary data.</text>
</comment>
<dbReference type="PANTHER" id="PTHR30437">
    <property type="entry name" value="TRANSCRIPTION ELONGATION FACTOR GREA"/>
    <property type="match status" value="1"/>
</dbReference>
<organism evidence="3 4">
    <name type="scientific">Pseudoxanthomonas gei</name>
    <dbReference type="NCBI Taxonomy" id="1383030"/>
    <lineage>
        <taxon>Bacteria</taxon>
        <taxon>Pseudomonadati</taxon>
        <taxon>Pseudomonadota</taxon>
        <taxon>Gammaproteobacteria</taxon>
        <taxon>Lysobacterales</taxon>
        <taxon>Lysobacteraceae</taxon>
        <taxon>Pseudoxanthomonas</taxon>
    </lineage>
</organism>
<reference evidence="3 4" key="1">
    <citation type="submission" date="2018-07" db="EMBL/GenBank/DDBJ databases">
        <title>Whole genome Sequencing of Pseudoxanthomonas gei KCTC 32298 (T).</title>
        <authorList>
            <person name="Kumar S."/>
            <person name="Bansal K."/>
            <person name="Kaur A."/>
            <person name="Patil P."/>
            <person name="Sharma S."/>
            <person name="Patil P.B."/>
        </authorList>
    </citation>
    <scope>NUCLEOTIDE SEQUENCE [LARGE SCALE GENOMIC DNA]</scope>
    <source>
        <strain evidence="3 4">KCTC 32298</strain>
    </source>
</reference>
<evidence type="ECO:0000313" key="3">
    <source>
        <dbReference type="EMBL" id="NDK40098.1"/>
    </source>
</evidence>
<proteinExistence type="predicted"/>
<dbReference type="RefSeq" id="WP_162350762.1">
    <property type="nucleotide sequence ID" value="NZ_QOVG01000012.1"/>
</dbReference>
<dbReference type="InterPro" id="IPR029462">
    <property type="entry name" value="Rnk_N"/>
</dbReference>
<gene>
    <name evidence="3" type="ORF">DT603_14740</name>
</gene>
<keyword evidence="4" id="KW-1185">Reference proteome</keyword>
<dbReference type="Gene3D" id="3.10.50.30">
    <property type="entry name" value="Transcription elongation factor, GreA/GreB, C-terminal domain"/>
    <property type="match status" value="1"/>
</dbReference>
<dbReference type="SUPFAM" id="SSF54534">
    <property type="entry name" value="FKBP-like"/>
    <property type="match status" value="1"/>
</dbReference>